<evidence type="ECO:0000313" key="2">
    <source>
        <dbReference type="Proteomes" id="UP000561459"/>
    </source>
</evidence>
<dbReference type="CDD" id="cd09627">
    <property type="entry name" value="DOMON_murB_like"/>
    <property type="match status" value="1"/>
</dbReference>
<evidence type="ECO:0000313" key="1">
    <source>
        <dbReference type="EMBL" id="MBB3941145.1"/>
    </source>
</evidence>
<sequence length="214" mass="23749">MPVPSIAEARVKHFWPGWNHHAGPERLVLENGDATVQPHSLIPHRDFPAVTVREITARLTWDGDWLRLRWRIEGAQKLIVPSFAGKGRADGLWQTTCFELFVQPSEGGGYTELNLSPSERWNAYDFSAYREGMTERAFPREPTCTMRKGEALAIFDAAVPAAALPPAPWRYGMTAVIEEEGGVKSFWAFDHGEGKPDFHDAACFTGALAAANQA</sequence>
<keyword evidence="2" id="KW-1185">Reference proteome</keyword>
<reference evidence="1 2" key="1">
    <citation type="submission" date="2020-08" db="EMBL/GenBank/DDBJ databases">
        <title>Genomic Encyclopedia of Type Strains, Phase IV (KMG-IV): sequencing the most valuable type-strain genomes for metagenomic binning, comparative biology and taxonomic classification.</title>
        <authorList>
            <person name="Goeker M."/>
        </authorList>
    </citation>
    <scope>NUCLEOTIDE SEQUENCE [LARGE SCALE GENOMIC DNA]</scope>
    <source>
        <strain evidence="1 2">DSM 27568</strain>
    </source>
</reference>
<protein>
    <recommendedName>
        <fullName evidence="3">DOMON-like domain-containing protein</fullName>
    </recommendedName>
</protein>
<name>A0A7W6FZI0_9SPHN</name>
<organism evidence="1 2">
    <name type="scientific">Novosphingobium fluoreni</name>
    <dbReference type="NCBI Taxonomy" id="1391222"/>
    <lineage>
        <taxon>Bacteria</taxon>
        <taxon>Pseudomonadati</taxon>
        <taxon>Pseudomonadota</taxon>
        <taxon>Alphaproteobacteria</taxon>
        <taxon>Sphingomonadales</taxon>
        <taxon>Sphingomonadaceae</taxon>
        <taxon>Novosphingobium</taxon>
    </lineage>
</organism>
<evidence type="ECO:0008006" key="3">
    <source>
        <dbReference type="Google" id="ProtNLM"/>
    </source>
</evidence>
<dbReference type="Proteomes" id="UP000561459">
    <property type="component" value="Unassembled WGS sequence"/>
</dbReference>
<dbReference type="SUPFAM" id="SSF49344">
    <property type="entry name" value="CBD9-like"/>
    <property type="match status" value="1"/>
</dbReference>
<gene>
    <name evidence="1" type="ORF">GGR39_002813</name>
</gene>
<proteinExistence type="predicted"/>
<dbReference type="Gene3D" id="2.60.40.1190">
    <property type="match status" value="1"/>
</dbReference>
<comment type="caution">
    <text evidence="1">The sequence shown here is derived from an EMBL/GenBank/DDBJ whole genome shotgun (WGS) entry which is preliminary data.</text>
</comment>
<dbReference type="AlphaFoldDB" id="A0A7W6FZI0"/>
<accession>A0A7W6FZI0</accession>
<dbReference type="EMBL" id="JACIDY010000007">
    <property type="protein sequence ID" value="MBB3941145.1"/>
    <property type="molecule type" value="Genomic_DNA"/>
</dbReference>